<dbReference type="Proteomes" id="UP001332192">
    <property type="component" value="Chromosome"/>
</dbReference>
<evidence type="ECO:0000256" key="6">
    <source>
        <dbReference type="ARBA" id="ARBA00023136"/>
    </source>
</evidence>
<name>A0ABZ1BVD2_9FIRM</name>
<dbReference type="PANTHER" id="PTHR43163">
    <property type="entry name" value="DIPEPTIDE TRANSPORT SYSTEM PERMEASE PROTEIN DPPB-RELATED"/>
    <property type="match status" value="1"/>
</dbReference>
<feature type="transmembrane region" description="Helical" evidence="7">
    <location>
        <begin position="176"/>
        <end position="196"/>
    </location>
</feature>
<dbReference type="Pfam" id="PF00528">
    <property type="entry name" value="BPD_transp_1"/>
    <property type="match status" value="1"/>
</dbReference>
<keyword evidence="6 7" id="KW-0472">Membrane</keyword>
<comment type="similarity">
    <text evidence="7">Belongs to the binding-protein-dependent transport system permease family.</text>
</comment>
<dbReference type="SUPFAM" id="SSF161098">
    <property type="entry name" value="MetI-like"/>
    <property type="match status" value="1"/>
</dbReference>
<evidence type="ECO:0000256" key="5">
    <source>
        <dbReference type="ARBA" id="ARBA00022989"/>
    </source>
</evidence>
<evidence type="ECO:0000256" key="4">
    <source>
        <dbReference type="ARBA" id="ARBA00022692"/>
    </source>
</evidence>
<dbReference type="InterPro" id="IPR035906">
    <property type="entry name" value="MetI-like_sf"/>
</dbReference>
<organism evidence="9 10">
    <name type="scientific">Carboxydichorda subterranea</name>
    <dbReference type="NCBI Taxonomy" id="3109565"/>
    <lineage>
        <taxon>Bacteria</taxon>
        <taxon>Bacillati</taxon>
        <taxon>Bacillota</taxon>
        <taxon>Limnochordia</taxon>
        <taxon>Limnochordales</taxon>
        <taxon>Geochordaceae</taxon>
        <taxon>Carboxydichorda</taxon>
    </lineage>
</organism>
<dbReference type="Gene3D" id="1.10.3720.10">
    <property type="entry name" value="MetI-like"/>
    <property type="match status" value="1"/>
</dbReference>
<dbReference type="RefSeq" id="WP_324716039.1">
    <property type="nucleotide sequence ID" value="NZ_CP141615.1"/>
</dbReference>
<feature type="transmembrane region" description="Helical" evidence="7">
    <location>
        <begin position="280"/>
        <end position="305"/>
    </location>
</feature>
<keyword evidence="5 7" id="KW-1133">Transmembrane helix</keyword>
<evidence type="ECO:0000256" key="3">
    <source>
        <dbReference type="ARBA" id="ARBA00022475"/>
    </source>
</evidence>
<dbReference type="InterPro" id="IPR000515">
    <property type="entry name" value="MetI-like"/>
</dbReference>
<sequence length="313" mass="33463">MGFLTRRVLAFVPMWLAVALVSFGIMVLVPGDPLVSILGPDASPGARAQMAAQLHLDRPFAERFGRWALAAVRGDLGESIFLDRPVTEAIAERAPVTLSLGLGALAVAVLLGVPSGVAVALSRRKGLDTLLTLVSMLGLSTPEFLLGLLLMYALSVGLGWFPSGGYVALTEDPAQWLRHLVLPSCVLGFINAALVARMTRSTLLEVLGEDYIRVARAKGLKEWVVIVKHALRVAMPPIVTVIGFTGMLVVAGAFVTEMVFSLPGLGNLLVSAVMRRDYPLVQGGMLVVATGVLLLNLLVDLLYAWSDPRIRYS</sequence>
<accession>A0ABZ1BVD2</accession>
<dbReference type="EMBL" id="CP141615">
    <property type="protein sequence ID" value="WRP16767.1"/>
    <property type="molecule type" value="Genomic_DNA"/>
</dbReference>
<evidence type="ECO:0000256" key="1">
    <source>
        <dbReference type="ARBA" id="ARBA00004651"/>
    </source>
</evidence>
<feature type="transmembrane region" description="Helical" evidence="7">
    <location>
        <begin position="100"/>
        <end position="121"/>
    </location>
</feature>
<feature type="transmembrane region" description="Helical" evidence="7">
    <location>
        <begin position="238"/>
        <end position="260"/>
    </location>
</feature>
<comment type="subcellular location">
    <subcellularLocation>
        <location evidence="1 7">Cell membrane</location>
        <topology evidence="1 7">Multi-pass membrane protein</topology>
    </subcellularLocation>
</comment>
<dbReference type="Pfam" id="PF19300">
    <property type="entry name" value="BPD_transp_1_N"/>
    <property type="match status" value="1"/>
</dbReference>
<feature type="domain" description="ABC transmembrane type-1" evidence="8">
    <location>
        <begin position="94"/>
        <end position="303"/>
    </location>
</feature>
<evidence type="ECO:0000259" key="8">
    <source>
        <dbReference type="PROSITE" id="PS50928"/>
    </source>
</evidence>
<feature type="transmembrane region" description="Helical" evidence="7">
    <location>
        <begin position="133"/>
        <end position="156"/>
    </location>
</feature>
<feature type="transmembrane region" description="Helical" evidence="7">
    <location>
        <begin position="7"/>
        <end position="29"/>
    </location>
</feature>
<reference evidence="9 10" key="1">
    <citation type="journal article" date="2024" name="Front. Microbiol.">
        <title>Novel thermophilic genera Geochorda gen. nov. and Carboxydochorda gen. nov. from the deep terrestrial subsurface reveal the ecophysiological diversity in the class Limnochordia.</title>
        <authorList>
            <person name="Karnachuk O.V."/>
            <person name="Lukina A.P."/>
            <person name="Avakyan M.R."/>
            <person name="Kadnikov V.V."/>
            <person name="Begmatov S."/>
            <person name="Beletsky A.V."/>
            <person name="Vlasova K.G."/>
            <person name="Novikov A.A."/>
            <person name="Shcherbakova V.A."/>
            <person name="Mardanov A.V."/>
            <person name="Ravin N.V."/>
        </authorList>
    </citation>
    <scope>NUCLEOTIDE SEQUENCE [LARGE SCALE GENOMIC DNA]</scope>
    <source>
        <strain evidence="9 10">L945</strain>
    </source>
</reference>
<gene>
    <name evidence="9" type="ORF">U7230_11830</name>
</gene>
<keyword evidence="3" id="KW-1003">Cell membrane</keyword>
<dbReference type="PROSITE" id="PS50928">
    <property type="entry name" value="ABC_TM1"/>
    <property type="match status" value="1"/>
</dbReference>
<keyword evidence="4 7" id="KW-0812">Transmembrane</keyword>
<evidence type="ECO:0000256" key="2">
    <source>
        <dbReference type="ARBA" id="ARBA00022448"/>
    </source>
</evidence>
<dbReference type="PANTHER" id="PTHR43163:SF6">
    <property type="entry name" value="DIPEPTIDE TRANSPORT SYSTEM PERMEASE PROTEIN DPPB-RELATED"/>
    <property type="match status" value="1"/>
</dbReference>
<proteinExistence type="inferred from homology"/>
<dbReference type="InterPro" id="IPR045621">
    <property type="entry name" value="BPD_transp_1_N"/>
</dbReference>
<evidence type="ECO:0000256" key="7">
    <source>
        <dbReference type="RuleBase" id="RU363032"/>
    </source>
</evidence>
<dbReference type="CDD" id="cd06261">
    <property type="entry name" value="TM_PBP2"/>
    <property type="match status" value="1"/>
</dbReference>
<evidence type="ECO:0000313" key="10">
    <source>
        <dbReference type="Proteomes" id="UP001332192"/>
    </source>
</evidence>
<keyword evidence="10" id="KW-1185">Reference proteome</keyword>
<protein>
    <submittedName>
        <fullName evidence="9">ABC transporter permease</fullName>
    </submittedName>
</protein>
<evidence type="ECO:0000313" key="9">
    <source>
        <dbReference type="EMBL" id="WRP16767.1"/>
    </source>
</evidence>
<keyword evidence="2 7" id="KW-0813">Transport</keyword>